<dbReference type="Proteomes" id="UP001651158">
    <property type="component" value="Unassembled WGS sequence"/>
</dbReference>
<dbReference type="EMBL" id="JAKROA010000017">
    <property type="protein sequence ID" value="KAL5103598.1"/>
    <property type="molecule type" value="Genomic_DNA"/>
</dbReference>
<evidence type="ECO:0000256" key="1">
    <source>
        <dbReference type="SAM" id="SignalP"/>
    </source>
</evidence>
<accession>A0ABR4Q2N6</accession>
<proteinExistence type="predicted"/>
<organism evidence="2 3">
    <name type="scientific">Taenia crassiceps</name>
    <dbReference type="NCBI Taxonomy" id="6207"/>
    <lineage>
        <taxon>Eukaryota</taxon>
        <taxon>Metazoa</taxon>
        <taxon>Spiralia</taxon>
        <taxon>Lophotrochozoa</taxon>
        <taxon>Platyhelminthes</taxon>
        <taxon>Cestoda</taxon>
        <taxon>Eucestoda</taxon>
        <taxon>Cyclophyllidea</taxon>
        <taxon>Taeniidae</taxon>
        <taxon>Taenia</taxon>
    </lineage>
</organism>
<reference evidence="2 3" key="1">
    <citation type="journal article" date="2022" name="Front. Cell. Infect. Microbiol.">
        <title>The Genomes of Two Strains of Taenia crassiceps the Animal Model for the Study of Human Cysticercosis.</title>
        <authorList>
            <person name="Bobes R.J."/>
            <person name="Estrada K."/>
            <person name="Rios-Valencia D.G."/>
            <person name="Calderon-Gallegos A."/>
            <person name="de la Torre P."/>
            <person name="Carrero J.C."/>
            <person name="Sanchez-Flores A."/>
            <person name="Laclette J.P."/>
        </authorList>
    </citation>
    <scope>NUCLEOTIDE SEQUENCE [LARGE SCALE GENOMIC DNA]</scope>
    <source>
        <strain evidence="2">WFUcys</strain>
    </source>
</reference>
<feature type="signal peptide" evidence="1">
    <location>
        <begin position="1"/>
        <end position="17"/>
    </location>
</feature>
<evidence type="ECO:0000313" key="2">
    <source>
        <dbReference type="EMBL" id="KAL5103598.1"/>
    </source>
</evidence>
<evidence type="ECO:0000313" key="3">
    <source>
        <dbReference type="Proteomes" id="UP001651158"/>
    </source>
</evidence>
<comment type="caution">
    <text evidence="2">The sequence shown here is derived from an EMBL/GenBank/DDBJ whole genome shotgun (WGS) entry which is preliminary data.</text>
</comment>
<name>A0ABR4Q2N6_9CEST</name>
<evidence type="ECO:0008006" key="4">
    <source>
        <dbReference type="Google" id="ProtNLM"/>
    </source>
</evidence>
<protein>
    <recommendedName>
        <fullName evidence="4">Secreted protein</fullName>
    </recommendedName>
</protein>
<keyword evidence="1" id="KW-0732">Signal</keyword>
<sequence>MPCFSAVFWLLYVNANSYTPEREDMEVTKPTNPEAGNGNAYEELLPLSIYSFILSPSHPSLSLSLSLYFRIFANSVIEAGQCEKWYEIVRLFNVLPNCGTIYPSGHVCTPFEFVGIVKAVIFHVSLQRILLGDPLY</sequence>
<keyword evidence="3" id="KW-1185">Reference proteome</keyword>
<gene>
    <name evidence="2" type="ORF">TcWFU_008578</name>
</gene>
<feature type="chain" id="PRO_5046893836" description="Secreted protein" evidence="1">
    <location>
        <begin position="18"/>
        <end position="136"/>
    </location>
</feature>